<proteinExistence type="predicted"/>
<reference evidence="1 2" key="1">
    <citation type="submission" date="2016-10" db="EMBL/GenBank/DDBJ databases">
        <authorList>
            <person name="de Groot N.N."/>
        </authorList>
    </citation>
    <scope>NUCLEOTIDE SEQUENCE [LARGE SCALE GENOMIC DNA]</scope>
    <source>
        <strain evidence="1 2">CGMCC 1.7005</strain>
    </source>
</reference>
<sequence>MIVGNIDLEILNRKKELLERWYKVKETIENKPYLHSYNETDIPKIIELLKRISIKEIEGELEFLPPYLKKIDIVLHTYIKETKTFSEELKIKINLNQLLNIINSKPNK</sequence>
<name>A0A1I6YBN4_9FLAO</name>
<protein>
    <submittedName>
        <fullName evidence="1">Uncharacterized protein</fullName>
    </submittedName>
</protein>
<evidence type="ECO:0000313" key="1">
    <source>
        <dbReference type="EMBL" id="SFT47929.1"/>
    </source>
</evidence>
<dbReference type="AlphaFoldDB" id="A0A1I6YBN4"/>
<dbReference type="EMBL" id="FPAS01000001">
    <property type="protein sequence ID" value="SFT47929.1"/>
    <property type="molecule type" value="Genomic_DNA"/>
</dbReference>
<gene>
    <name evidence="1" type="ORF">SAMN05216474_0790</name>
</gene>
<dbReference type="Proteomes" id="UP000236454">
    <property type="component" value="Unassembled WGS sequence"/>
</dbReference>
<evidence type="ECO:0000313" key="2">
    <source>
        <dbReference type="Proteomes" id="UP000236454"/>
    </source>
</evidence>
<keyword evidence="2" id="KW-1185">Reference proteome</keyword>
<organism evidence="1 2">
    <name type="scientific">Lishizhenia tianjinensis</name>
    <dbReference type="NCBI Taxonomy" id="477690"/>
    <lineage>
        <taxon>Bacteria</taxon>
        <taxon>Pseudomonadati</taxon>
        <taxon>Bacteroidota</taxon>
        <taxon>Flavobacteriia</taxon>
        <taxon>Flavobacteriales</taxon>
        <taxon>Crocinitomicaceae</taxon>
        <taxon>Lishizhenia</taxon>
    </lineage>
</organism>
<accession>A0A1I6YBN4</accession>
<dbReference type="RefSeq" id="WP_090246557.1">
    <property type="nucleotide sequence ID" value="NZ_FPAS01000001.1"/>
</dbReference>